<name>A0A8A4TNK1_SULCO</name>
<dbReference type="GO" id="GO:0016616">
    <property type="term" value="F:oxidoreductase activity, acting on the CH-OH group of donors, NAD or NADP as acceptor"/>
    <property type="evidence" value="ECO:0007669"/>
    <property type="project" value="InterPro"/>
</dbReference>
<dbReference type="SUPFAM" id="SSF51735">
    <property type="entry name" value="NAD(P)-binding Rossmann-fold domains"/>
    <property type="match status" value="1"/>
</dbReference>
<dbReference type="Gene3D" id="3.40.50.720">
    <property type="entry name" value="NAD(P)-binding Rossmann-like Domain"/>
    <property type="match status" value="1"/>
</dbReference>
<gene>
    <name evidence="4" type="ORF">J3U87_03675</name>
</gene>
<evidence type="ECO:0000256" key="1">
    <source>
        <dbReference type="ARBA" id="ARBA00009219"/>
    </source>
</evidence>
<dbReference type="Pfam" id="PF01073">
    <property type="entry name" value="3Beta_HSD"/>
    <property type="match status" value="1"/>
</dbReference>
<dbReference type="AlphaFoldDB" id="A0A8A4TNK1"/>
<dbReference type="InterPro" id="IPR002225">
    <property type="entry name" value="3Beta_OHSteriod_DH/Estase"/>
</dbReference>
<reference evidence="4" key="1">
    <citation type="submission" date="2021-03" db="EMBL/GenBank/DDBJ databases">
        <title>Acanthopleuribacteraceae sp. M133.</title>
        <authorList>
            <person name="Wang G."/>
        </authorList>
    </citation>
    <scope>NUCLEOTIDE SEQUENCE</scope>
    <source>
        <strain evidence="4">M133</strain>
    </source>
</reference>
<comment type="similarity">
    <text evidence="1">Belongs to the 3-beta-HSD family.</text>
</comment>
<accession>A0A8A4TNK1</accession>
<dbReference type="Proteomes" id="UP000663929">
    <property type="component" value="Chromosome"/>
</dbReference>
<dbReference type="EMBL" id="CP071793">
    <property type="protein sequence ID" value="QTD51546.1"/>
    <property type="molecule type" value="Genomic_DNA"/>
</dbReference>
<keyword evidence="2" id="KW-0560">Oxidoreductase</keyword>
<dbReference type="PANTHER" id="PTHR43245:SF51">
    <property type="entry name" value="SHORT CHAIN DEHYDROGENASE_REDUCTASE FAMILY 42E, MEMBER 2"/>
    <property type="match status" value="1"/>
</dbReference>
<keyword evidence="5" id="KW-1185">Reference proteome</keyword>
<dbReference type="GO" id="GO:0006694">
    <property type="term" value="P:steroid biosynthetic process"/>
    <property type="evidence" value="ECO:0007669"/>
    <property type="project" value="InterPro"/>
</dbReference>
<evidence type="ECO:0000313" key="4">
    <source>
        <dbReference type="EMBL" id="QTD51546.1"/>
    </source>
</evidence>
<proteinExistence type="inferred from homology"/>
<evidence type="ECO:0000259" key="3">
    <source>
        <dbReference type="Pfam" id="PF01073"/>
    </source>
</evidence>
<dbReference type="KEGG" id="scor:J3U87_03675"/>
<sequence>MRVLVTGGGGFLGLALVRRLIDMGAEVRTFQRGNYAQLEAWGVEQVRGDLYRDGELLEKALSGCDLVYHTAAKAGVWGDFEDFHRTNVGGTENLLRACLNQKVRRFVYTSSPSVTFDGRDQEGIDESAPYPKRFLAHYPATKAEAEKLVNGYNDADLATVSLRPHLIWGPGDNHLVPRVIERGRAGRLRLVGGDGKLVDSVFIDNCVEAHLCAAERLQPGAPIGGKNYFITNDEPVPMSRLLNGILQAGGLPEVTRRVSPTTAYAAGALLEGVYGLLGRKREPLMTRFVAAQLGTAHWFTIEAAKRDLGYQPKVTIDEGLSRLKQALSDGDWW</sequence>
<dbReference type="InterPro" id="IPR036291">
    <property type="entry name" value="NAD(P)-bd_dom_sf"/>
</dbReference>
<organism evidence="4 5">
    <name type="scientific">Sulfidibacter corallicola</name>
    <dbReference type="NCBI Taxonomy" id="2818388"/>
    <lineage>
        <taxon>Bacteria</taxon>
        <taxon>Pseudomonadati</taxon>
        <taxon>Acidobacteriota</taxon>
        <taxon>Holophagae</taxon>
        <taxon>Acanthopleuribacterales</taxon>
        <taxon>Acanthopleuribacteraceae</taxon>
        <taxon>Sulfidibacter</taxon>
    </lineage>
</organism>
<dbReference type="PANTHER" id="PTHR43245">
    <property type="entry name" value="BIFUNCTIONAL POLYMYXIN RESISTANCE PROTEIN ARNA"/>
    <property type="match status" value="1"/>
</dbReference>
<dbReference type="InterPro" id="IPR050177">
    <property type="entry name" value="Lipid_A_modif_metabolic_enz"/>
</dbReference>
<dbReference type="RefSeq" id="WP_237381674.1">
    <property type="nucleotide sequence ID" value="NZ_CP071793.1"/>
</dbReference>
<protein>
    <submittedName>
        <fullName evidence="4">NAD-dependent epimerase/dehydratase family protein</fullName>
    </submittedName>
</protein>
<evidence type="ECO:0000256" key="2">
    <source>
        <dbReference type="ARBA" id="ARBA00023002"/>
    </source>
</evidence>
<evidence type="ECO:0000313" key="5">
    <source>
        <dbReference type="Proteomes" id="UP000663929"/>
    </source>
</evidence>
<feature type="domain" description="3-beta hydroxysteroid dehydrogenase/isomerase" evidence="3">
    <location>
        <begin position="4"/>
        <end position="251"/>
    </location>
</feature>